<comment type="pathway">
    <text evidence="2">Glycan metabolism.</text>
</comment>
<feature type="domain" description="Gram-positive cocci surface proteins LPxTG" evidence="16">
    <location>
        <begin position="1188"/>
        <end position="1218"/>
    </location>
</feature>
<comment type="catalytic activity">
    <reaction evidence="1">
        <text>Hydrolysis of terminal non-reducing alpha-L-arabinofuranoside residues in alpha-L-arabinosides.</text>
        <dbReference type="EC" id="3.2.1.55"/>
    </reaction>
</comment>
<feature type="signal peptide" evidence="15">
    <location>
        <begin position="1"/>
        <end position="27"/>
    </location>
</feature>
<dbReference type="Gene3D" id="2.60.40.1180">
    <property type="entry name" value="Golgi alpha-mannosidase II"/>
    <property type="match status" value="1"/>
</dbReference>
<dbReference type="PATRIC" id="fig|545697.3.peg.338"/>
<sequence length="1218" mass="134414">MKIKKILAMATVLAITTSYFPSMYAGAIENDAIPMDSLKGYWTFENVEGDNIIDDSNNGKDATLKGNASIVDGGKNNKGLKLTGEKGTFLSIPSIFNLAQENVSLSFWVNISPESENNRSGHTILLQQEGDGKSILYYAASSSGDKLGSFVSGSDSFSNEKLTQDKWINVAMVSDYSKKEIKFYINGKLDSTHLLSSLSNSNDPLRLGDHKNNNGLALNGIVDEVMIFGDCLTDEQILNIYYENADISILKDELLSAINVAYETYNLAVDFLSGDLIDKFLSEINKSEELVSSDIEDAKEFVNQINYLNNLNEQVNEALNNKIGDDILVKADINDVFREIGRFLFGANHRYHKDGYGSYDTENLKVKEEFDELYKESNFGAIRYPGGKVANLFEWKKSIGDIDERKYTIHGDPEQEPEFPYFGVDEVAKYAEENNSELAYVYNMGNGNKLDAADLVEYLNCEVGENPNGGIDWAEVRAENGRVEPYNVTHFELGNEFQLLSEQAYWTTASNDPMGAYIDGGEFQFNNQFVVEYEDWRNSTAGRSNGKANQEKIIRYYPIVEHTLVLTVGGQTWQQVESLEGQGASNVFVYDNESGRINFGDGINGNIPAEGKEIKVSYKAHRDGYVDYYEEMKKVDPDIKIYSCYDSENFITRMGTEKSYDGIVTHPYSGTISSSDANYYEKILYRAEEKVNVAQNYENKIKEVLGEEKAKDVSVVVSEYGIFNDSSRFVKSQINALYTAKSIIGFADIESIPYATKHCLVDFPGGDLLGPGGQAIIQSIYNENGEIEFVATPSAKVFTLFNNMTGNYVLNEKVINNKTVYGNLEALDTMITKDDEGNLYLMLVNTAKEEVSVNINVDGFDFRGKTGEGMLVDGPSFDAENTIDNKDNVVVEEFVVETIKTSNFQYTLTPHSVTAIKINAKASEVEFTSHLEIAVELANEVTEEELSKVVPAVANEFIEALEEAKAILENKSSTQAEIDEAFERLSGVMQMLEFIKGDKTQLINLLDRINGLNSDEYIQSTWTNLQTVVEKANAIVADENALEAEVAESYKEGLRGFLELRLKPSKDKLEGLINKVETLDANQYTASSWSNLQETLGKARAVFENEEATSTDIAKVEKELQGAIDNLVASESTENGGNTNAGNGNNNESANTGSDNVASGTTTNSESNNVAASTSGNSTNKTSSKGQLPNTGDLGGVAALFMGVTSLAAGCLGLKKRR</sequence>
<protein>
    <recommendedName>
        <fullName evidence="5">non-reducing end alpha-L-arabinofuranosidase</fullName>
        <ecNumber evidence="5">3.2.1.55</ecNumber>
    </recommendedName>
</protein>
<evidence type="ECO:0000256" key="15">
    <source>
        <dbReference type="SAM" id="SignalP"/>
    </source>
</evidence>
<keyword evidence="14" id="KW-1133">Transmembrane helix</keyword>
<feature type="region of interest" description="Disordered" evidence="13">
    <location>
        <begin position="1131"/>
        <end position="1190"/>
    </location>
</feature>
<dbReference type="Pfam" id="PF06964">
    <property type="entry name" value="Alpha-L-AF_C"/>
    <property type="match status" value="1"/>
</dbReference>
<dbReference type="Pfam" id="PF22848">
    <property type="entry name" value="ASD1_dom"/>
    <property type="match status" value="1"/>
</dbReference>
<dbReference type="NCBIfam" id="TIGR01167">
    <property type="entry name" value="LPXTG_anchor"/>
    <property type="match status" value="1"/>
</dbReference>
<comment type="caution">
    <text evidence="17">The sequence shown here is derived from an EMBL/GenBank/DDBJ whole genome shotgun (WGS) entry which is preliminary data.</text>
</comment>
<dbReference type="GO" id="GO:0000272">
    <property type="term" value="P:polysaccharide catabolic process"/>
    <property type="evidence" value="ECO:0007669"/>
    <property type="project" value="TreeGrafter"/>
</dbReference>
<dbReference type="InterPro" id="IPR017853">
    <property type="entry name" value="GH"/>
</dbReference>
<keyword evidence="10" id="KW-0572">Peptidoglycan-anchor</keyword>
<dbReference type="SUPFAM" id="SSF49899">
    <property type="entry name" value="Concanavalin A-like lectins/glucanases"/>
    <property type="match status" value="1"/>
</dbReference>
<evidence type="ECO:0000256" key="10">
    <source>
        <dbReference type="ARBA" id="ARBA00023088"/>
    </source>
</evidence>
<evidence type="ECO:0000256" key="2">
    <source>
        <dbReference type="ARBA" id="ARBA00004881"/>
    </source>
</evidence>
<reference evidence="17 18" key="1">
    <citation type="submission" date="2012-05" db="EMBL/GenBank/DDBJ databases">
        <authorList>
            <person name="Weinstock G."/>
            <person name="Sodergren E."/>
            <person name="Lobos E.A."/>
            <person name="Fulton L."/>
            <person name="Fulton R."/>
            <person name="Courtney L."/>
            <person name="Fronick C."/>
            <person name="O'Laughlin M."/>
            <person name="Godfrey J."/>
            <person name="Wilson R.M."/>
            <person name="Miner T."/>
            <person name="Farmer C."/>
            <person name="Delehaunty K."/>
            <person name="Cordes M."/>
            <person name="Minx P."/>
            <person name="Tomlinson C."/>
            <person name="Chen J."/>
            <person name="Wollam A."/>
            <person name="Pepin K.H."/>
            <person name="Bhonagiri V."/>
            <person name="Zhang X."/>
            <person name="Suruliraj S."/>
            <person name="Warren W."/>
            <person name="Mitreva M."/>
            <person name="Mardis E.R."/>
            <person name="Wilson R.K."/>
        </authorList>
    </citation>
    <scope>NUCLEOTIDE SEQUENCE [LARGE SCALE GENOMIC DNA]</scope>
    <source>
        <strain evidence="17 18">DSM 1785</strain>
    </source>
</reference>
<keyword evidence="11" id="KW-0119">Carbohydrate metabolism</keyword>
<name>L1QN40_9CLOT</name>
<feature type="compositionally biased region" description="Low complexity" evidence="13">
    <location>
        <begin position="1173"/>
        <end position="1186"/>
    </location>
</feature>
<dbReference type="Gene3D" id="3.20.20.80">
    <property type="entry name" value="Glycosidases"/>
    <property type="match status" value="2"/>
</dbReference>
<dbReference type="Pfam" id="PF07554">
    <property type="entry name" value="FIVAR"/>
    <property type="match status" value="3"/>
</dbReference>
<feature type="compositionally biased region" description="Polar residues" evidence="13">
    <location>
        <begin position="1155"/>
        <end position="1172"/>
    </location>
</feature>
<proteinExistence type="inferred from homology"/>
<keyword evidence="12" id="KW-0326">Glycosidase</keyword>
<dbReference type="EMBL" id="AMEZ01000013">
    <property type="protein sequence ID" value="EKY28987.1"/>
    <property type="molecule type" value="Genomic_DNA"/>
</dbReference>
<dbReference type="GO" id="GO:0046556">
    <property type="term" value="F:alpha-L-arabinofuranosidase activity"/>
    <property type="evidence" value="ECO:0007669"/>
    <property type="project" value="UniProtKB-EC"/>
</dbReference>
<dbReference type="PROSITE" id="PS50847">
    <property type="entry name" value="GRAM_POS_ANCHORING"/>
    <property type="match status" value="1"/>
</dbReference>
<evidence type="ECO:0000256" key="4">
    <source>
        <dbReference type="ARBA" id="ARBA00011165"/>
    </source>
</evidence>
<evidence type="ECO:0000313" key="18">
    <source>
        <dbReference type="Proteomes" id="UP000010420"/>
    </source>
</evidence>
<dbReference type="SMART" id="SM00813">
    <property type="entry name" value="Alpha-L-AF_C"/>
    <property type="match status" value="1"/>
</dbReference>
<dbReference type="HOGENOM" id="CLU_007509_0_0_9"/>
<evidence type="ECO:0000256" key="12">
    <source>
        <dbReference type="ARBA" id="ARBA00023295"/>
    </source>
</evidence>
<feature type="transmembrane region" description="Helical" evidence="14">
    <location>
        <begin position="1194"/>
        <end position="1214"/>
    </location>
</feature>
<dbReference type="InterPro" id="IPR013780">
    <property type="entry name" value="Glyco_hydro_b"/>
</dbReference>
<accession>L1QN40</accession>
<dbReference type="STRING" id="545697.HMPREF0216_00346"/>
<keyword evidence="18" id="KW-1185">Reference proteome</keyword>
<keyword evidence="6" id="KW-0134">Cell wall</keyword>
<dbReference type="PANTHER" id="PTHR43576:SF3">
    <property type="entry name" value="ALPHA-L-ARABINOFURANOSIDASE C"/>
    <property type="match status" value="1"/>
</dbReference>
<evidence type="ECO:0000256" key="13">
    <source>
        <dbReference type="SAM" id="MobiDB-lite"/>
    </source>
</evidence>
<feature type="chain" id="PRO_5003957044" description="non-reducing end alpha-L-arabinofuranosidase" evidence="15">
    <location>
        <begin position="28"/>
        <end position="1218"/>
    </location>
</feature>
<keyword evidence="8 15" id="KW-0732">Signal</keyword>
<dbReference type="InterPro" id="IPR010720">
    <property type="entry name" value="Alpha-L-AF_C"/>
</dbReference>
<evidence type="ECO:0000256" key="1">
    <source>
        <dbReference type="ARBA" id="ARBA00001462"/>
    </source>
</evidence>
<keyword evidence="9" id="KW-0378">Hydrolase</keyword>
<dbReference type="GO" id="GO:0046373">
    <property type="term" value="P:L-arabinose metabolic process"/>
    <property type="evidence" value="ECO:0007669"/>
    <property type="project" value="InterPro"/>
</dbReference>
<keyword evidence="14" id="KW-0812">Transmembrane</keyword>
<dbReference type="RefSeq" id="WP_005210343.1">
    <property type="nucleotide sequence ID" value="NZ_KB291607.1"/>
</dbReference>
<feature type="compositionally biased region" description="Low complexity" evidence="13">
    <location>
        <begin position="1131"/>
        <end position="1154"/>
    </location>
</feature>
<evidence type="ECO:0000256" key="8">
    <source>
        <dbReference type="ARBA" id="ARBA00022729"/>
    </source>
</evidence>
<dbReference type="eggNOG" id="COG3055">
    <property type="taxonomic scope" value="Bacteria"/>
</dbReference>
<dbReference type="EC" id="3.2.1.55" evidence="5"/>
<comment type="similarity">
    <text evidence="3">Belongs to the glycosyl hydrolase 51 family.</text>
</comment>
<dbReference type="InterPro" id="IPR019931">
    <property type="entry name" value="LPXTG_anchor"/>
</dbReference>
<comment type="subunit">
    <text evidence="4">Homohexamer; trimer of dimers.</text>
</comment>
<dbReference type="SUPFAM" id="SSF51445">
    <property type="entry name" value="(Trans)glycosidases"/>
    <property type="match status" value="2"/>
</dbReference>
<evidence type="ECO:0000259" key="16">
    <source>
        <dbReference type="PROSITE" id="PS50847"/>
    </source>
</evidence>
<evidence type="ECO:0000256" key="14">
    <source>
        <dbReference type="SAM" id="Phobius"/>
    </source>
</evidence>
<evidence type="ECO:0000256" key="9">
    <source>
        <dbReference type="ARBA" id="ARBA00022801"/>
    </source>
</evidence>
<dbReference type="AlphaFoldDB" id="L1QN40"/>
<organism evidence="17 18">
    <name type="scientific">Clostridium celatum DSM 1785</name>
    <dbReference type="NCBI Taxonomy" id="545697"/>
    <lineage>
        <taxon>Bacteria</taxon>
        <taxon>Bacillati</taxon>
        <taxon>Bacillota</taxon>
        <taxon>Clostridia</taxon>
        <taxon>Eubacteriales</taxon>
        <taxon>Clostridiaceae</taxon>
        <taxon>Clostridium</taxon>
    </lineage>
</organism>
<keyword evidence="7" id="KW-0964">Secreted</keyword>
<evidence type="ECO:0000256" key="3">
    <source>
        <dbReference type="ARBA" id="ARBA00007186"/>
    </source>
</evidence>
<dbReference type="Pfam" id="PF00746">
    <property type="entry name" value="Gram_pos_anchor"/>
    <property type="match status" value="1"/>
</dbReference>
<dbReference type="eggNOG" id="COG1196">
    <property type="taxonomic scope" value="Bacteria"/>
</dbReference>
<dbReference type="PANTHER" id="PTHR43576">
    <property type="entry name" value="ALPHA-L-ARABINOFURANOSIDASE C-RELATED"/>
    <property type="match status" value="1"/>
</dbReference>
<dbReference type="eggNOG" id="COG3534">
    <property type="taxonomic scope" value="Bacteria"/>
</dbReference>
<evidence type="ECO:0000256" key="11">
    <source>
        <dbReference type="ARBA" id="ARBA00023277"/>
    </source>
</evidence>
<dbReference type="Pfam" id="PF13385">
    <property type="entry name" value="Laminin_G_3"/>
    <property type="match status" value="1"/>
</dbReference>
<evidence type="ECO:0000256" key="5">
    <source>
        <dbReference type="ARBA" id="ARBA00012670"/>
    </source>
</evidence>
<dbReference type="Gene3D" id="1.20.1270.70">
    <property type="entry name" value="Designed single chain three-helix bundle"/>
    <property type="match status" value="3"/>
</dbReference>
<keyword evidence="14" id="KW-0472">Membrane</keyword>
<dbReference type="SUPFAM" id="SSF51011">
    <property type="entry name" value="Glycosyl hydrolase domain"/>
    <property type="match status" value="1"/>
</dbReference>
<evidence type="ECO:0000256" key="7">
    <source>
        <dbReference type="ARBA" id="ARBA00022525"/>
    </source>
</evidence>
<dbReference type="Gene3D" id="2.60.120.200">
    <property type="match status" value="1"/>
</dbReference>
<gene>
    <name evidence="17" type="ORF">HMPREF0216_00346</name>
</gene>
<dbReference type="InterPro" id="IPR013320">
    <property type="entry name" value="ConA-like_dom_sf"/>
</dbReference>
<evidence type="ECO:0000313" key="17">
    <source>
        <dbReference type="EMBL" id="EKY28987.1"/>
    </source>
</evidence>
<dbReference type="InterPro" id="IPR055235">
    <property type="entry name" value="ASD1_cat"/>
</dbReference>
<evidence type="ECO:0000256" key="6">
    <source>
        <dbReference type="ARBA" id="ARBA00022512"/>
    </source>
</evidence>
<dbReference type="OrthoDB" id="9758333at2"/>
<dbReference type="Proteomes" id="UP000010420">
    <property type="component" value="Unassembled WGS sequence"/>
</dbReference>